<dbReference type="SUPFAM" id="SSF52540">
    <property type="entry name" value="P-loop containing nucleoside triphosphate hydrolases"/>
    <property type="match status" value="1"/>
</dbReference>
<evidence type="ECO:0000256" key="3">
    <source>
        <dbReference type="ARBA" id="ARBA00022840"/>
    </source>
</evidence>
<dbReference type="OrthoDB" id="9801987at2"/>
<sequence length="247" mass="28447">MNILKIERMDFCYKQQFILKDFELSITEGSIYGLVGKPKSGKTTVLKLILGLLKSTSSRIYLKGQDLYDQRDKIQQMAGAIIDLPYYQNFLTVKENFKYIDMLFGFGDLRIAEILRFTGLTKHTNIKVKKLTMTQRKLLSIGLALFHNPDLLIFDDLLRGLDNDSKENVCKLLLKIKKRGKTIIMSNRSICDIEKVCTHIGLLEEGRISIEGSALEVRKELEQNLDYSEQRLYYSPIESKAIPTFSF</sequence>
<dbReference type="GO" id="GO:0005524">
    <property type="term" value="F:ATP binding"/>
    <property type="evidence" value="ECO:0007669"/>
    <property type="project" value="UniProtKB-KW"/>
</dbReference>
<organism evidence="5 6">
    <name type="scientific">Dysgonomonas alginatilytica</name>
    <dbReference type="NCBI Taxonomy" id="1605892"/>
    <lineage>
        <taxon>Bacteria</taxon>
        <taxon>Pseudomonadati</taxon>
        <taxon>Bacteroidota</taxon>
        <taxon>Bacteroidia</taxon>
        <taxon>Bacteroidales</taxon>
        <taxon>Dysgonomonadaceae</taxon>
        <taxon>Dysgonomonas</taxon>
    </lineage>
</organism>
<evidence type="ECO:0000256" key="1">
    <source>
        <dbReference type="ARBA" id="ARBA00022448"/>
    </source>
</evidence>
<dbReference type="Pfam" id="PF00005">
    <property type="entry name" value="ABC_tran"/>
    <property type="match status" value="1"/>
</dbReference>
<dbReference type="PANTHER" id="PTHR42939">
    <property type="entry name" value="ABC TRANSPORTER ATP-BINDING PROTEIN ALBC-RELATED"/>
    <property type="match status" value="1"/>
</dbReference>
<keyword evidence="1" id="KW-0813">Transport</keyword>
<dbReference type="EMBL" id="QICL01000003">
    <property type="protein sequence ID" value="PXV67566.1"/>
    <property type="molecule type" value="Genomic_DNA"/>
</dbReference>
<keyword evidence="2" id="KW-0547">Nucleotide-binding</keyword>
<evidence type="ECO:0000313" key="5">
    <source>
        <dbReference type="EMBL" id="PXV67566.1"/>
    </source>
</evidence>
<evidence type="ECO:0000256" key="2">
    <source>
        <dbReference type="ARBA" id="ARBA00022741"/>
    </source>
</evidence>
<dbReference type="Gene3D" id="3.40.50.300">
    <property type="entry name" value="P-loop containing nucleotide triphosphate hydrolases"/>
    <property type="match status" value="1"/>
</dbReference>
<keyword evidence="6" id="KW-1185">Reference proteome</keyword>
<dbReference type="RefSeq" id="WP_110309697.1">
    <property type="nucleotide sequence ID" value="NZ_QICL01000003.1"/>
</dbReference>
<dbReference type="GO" id="GO:0016887">
    <property type="term" value="F:ATP hydrolysis activity"/>
    <property type="evidence" value="ECO:0007669"/>
    <property type="project" value="InterPro"/>
</dbReference>
<evidence type="ECO:0000259" key="4">
    <source>
        <dbReference type="PROSITE" id="PS50893"/>
    </source>
</evidence>
<keyword evidence="3 5" id="KW-0067">ATP-binding</keyword>
<gene>
    <name evidence="5" type="ORF">CLV62_103240</name>
</gene>
<dbReference type="PANTHER" id="PTHR42939:SF1">
    <property type="entry name" value="ABC TRANSPORTER ATP-BINDING PROTEIN ALBC-RELATED"/>
    <property type="match status" value="1"/>
</dbReference>
<evidence type="ECO:0000313" key="6">
    <source>
        <dbReference type="Proteomes" id="UP000247973"/>
    </source>
</evidence>
<dbReference type="PROSITE" id="PS50893">
    <property type="entry name" value="ABC_TRANSPORTER_2"/>
    <property type="match status" value="1"/>
</dbReference>
<dbReference type="InterPro" id="IPR003593">
    <property type="entry name" value="AAA+_ATPase"/>
</dbReference>
<dbReference type="SMART" id="SM00382">
    <property type="entry name" value="AAA"/>
    <property type="match status" value="1"/>
</dbReference>
<accession>A0A2V3PS17</accession>
<dbReference type="AlphaFoldDB" id="A0A2V3PS17"/>
<dbReference type="Proteomes" id="UP000247973">
    <property type="component" value="Unassembled WGS sequence"/>
</dbReference>
<dbReference type="InterPro" id="IPR027417">
    <property type="entry name" value="P-loop_NTPase"/>
</dbReference>
<name>A0A2V3PS17_9BACT</name>
<dbReference type="InterPro" id="IPR051782">
    <property type="entry name" value="ABC_Transporter_VariousFunc"/>
</dbReference>
<proteinExistence type="predicted"/>
<feature type="domain" description="ABC transporter" evidence="4">
    <location>
        <begin position="4"/>
        <end position="230"/>
    </location>
</feature>
<reference evidence="5 6" key="1">
    <citation type="submission" date="2018-03" db="EMBL/GenBank/DDBJ databases">
        <title>Genomic Encyclopedia of Archaeal and Bacterial Type Strains, Phase II (KMG-II): from individual species to whole genera.</title>
        <authorList>
            <person name="Goeker M."/>
        </authorList>
    </citation>
    <scope>NUCLEOTIDE SEQUENCE [LARGE SCALE GENOMIC DNA]</scope>
    <source>
        <strain evidence="5 6">DSM 100214</strain>
    </source>
</reference>
<comment type="caution">
    <text evidence="5">The sequence shown here is derived from an EMBL/GenBank/DDBJ whole genome shotgun (WGS) entry which is preliminary data.</text>
</comment>
<protein>
    <submittedName>
        <fullName evidence="5">ABC-2 type transport system ATP-binding protein</fullName>
    </submittedName>
</protein>
<dbReference type="InterPro" id="IPR003439">
    <property type="entry name" value="ABC_transporter-like_ATP-bd"/>
</dbReference>